<keyword evidence="2" id="KW-1185">Reference proteome</keyword>
<comment type="caution">
    <text evidence="1">The sequence shown here is derived from an EMBL/GenBank/DDBJ whole genome shotgun (WGS) entry which is preliminary data.</text>
</comment>
<organism evidence="1 2">
    <name type="scientific">Dermacentor silvarum</name>
    <name type="common">Tick</name>
    <dbReference type="NCBI Taxonomy" id="543639"/>
    <lineage>
        <taxon>Eukaryota</taxon>
        <taxon>Metazoa</taxon>
        <taxon>Ecdysozoa</taxon>
        <taxon>Arthropoda</taxon>
        <taxon>Chelicerata</taxon>
        <taxon>Arachnida</taxon>
        <taxon>Acari</taxon>
        <taxon>Parasitiformes</taxon>
        <taxon>Ixodida</taxon>
        <taxon>Ixodoidea</taxon>
        <taxon>Ixodidae</taxon>
        <taxon>Rhipicephalinae</taxon>
        <taxon>Dermacentor</taxon>
    </lineage>
</organism>
<gene>
    <name evidence="1" type="ORF">HPB49_024052</name>
</gene>
<reference evidence="1" key="1">
    <citation type="submission" date="2020-05" db="EMBL/GenBank/DDBJ databases">
        <title>Large-scale comparative analyses of tick genomes elucidate their genetic diversity and vector capacities.</title>
        <authorList>
            <person name="Jia N."/>
            <person name="Wang J."/>
            <person name="Shi W."/>
            <person name="Du L."/>
            <person name="Sun Y."/>
            <person name="Zhan W."/>
            <person name="Jiang J."/>
            <person name="Wang Q."/>
            <person name="Zhang B."/>
            <person name="Ji P."/>
            <person name="Sakyi L.B."/>
            <person name="Cui X."/>
            <person name="Yuan T."/>
            <person name="Jiang B."/>
            <person name="Yang W."/>
            <person name="Lam T.T.-Y."/>
            <person name="Chang Q."/>
            <person name="Ding S."/>
            <person name="Wang X."/>
            <person name="Zhu J."/>
            <person name="Ruan X."/>
            <person name="Zhao L."/>
            <person name="Wei J."/>
            <person name="Que T."/>
            <person name="Du C."/>
            <person name="Cheng J."/>
            <person name="Dai P."/>
            <person name="Han X."/>
            <person name="Huang E."/>
            <person name="Gao Y."/>
            <person name="Liu J."/>
            <person name="Shao H."/>
            <person name="Ye R."/>
            <person name="Li L."/>
            <person name="Wei W."/>
            <person name="Wang X."/>
            <person name="Wang C."/>
            <person name="Yang T."/>
            <person name="Huo Q."/>
            <person name="Li W."/>
            <person name="Guo W."/>
            <person name="Chen H."/>
            <person name="Zhou L."/>
            <person name="Ni X."/>
            <person name="Tian J."/>
            <person name="Zhou Y."/>
            <person name="Sheng Y."/>
            <person name="Liu T."/>
            <person name="Pan Y."/>
            <person name="Xia L."/>
            <person name="Li J."/>
            <person name="Zhao F."/>
            <person name="Cao W."/>
        </authorList>
    </citation>
    <scope>NUCLEOTIDE SEQUENCE</scope>
    <source>
        <strain evidence="1">Dsil-2018</strain>
    </source>
</reference>
<dbReference type="EMBL" id="CM023476">
    <property type="protein sequence ID" value="KAH7942424.1"/>
    <property type="molecule type" value="Genomic_DNA"/>
</dbReference>
<dbReference type="Proteomes" id="UP000821865">
    <property type="component" value="Chromosome 7"/>
</dbReference>
<name>A0ACB8CI64_DERSI</name>
<evidence type="ECO:0000313" key="2">
    <source>
        <dbReference type="Proteomes" id="UP000821865"/>
    </source>
</evidence>
<proteinExistence type="predicted"/>
<evidence type="ECO:0000313" key="1">
    <source>
        <dbReference type="EMBL" id="KAH7942424.1"/>
    </source>
</evidence>
<protein>
    <submittedName>
        <fullName evidence="1">Uncharacterized protein</fullName>
    </submittedName>
</protein>
<sequence length="704" mass="77995">MGVQVLDLSESSSHVQEAFVIAVEQQARERLERLSALQRIRPVDMTKLSQELNAEERSSTPSSQPAGSNGLLLLASEASPVYVASVPQLQRLQRHGSRGESGFPESSALTSANGHAAPVVADQELELTQQLPEPMLTSPNPPVPTPRKSLSPPPGMKGPAEVETGQSHREMAVDVPESFVAVAKTAPRYPPPPRPQGSPRLNGSAAPTGEQLERIRKYQEELRLRKEEEERLAQEQEFLRSSLRGSKKLRALEQNAPEGILNAAFETDSFGATLPSDARLLPLSPHKPPSRIYEAHELEQCLKRLEPLAEPGSLSCVVNLLKEPGFQGALAVSNNVQQAWCYQRPPTPVCSNAQDLAQEVLSLLEGCALPEAMQLQDFLSRLDVDGLLLSHDRIAARCGASPRLAHSPPGSGGAHEALDRASHYSEDSIKIVHIDKTNEPLAHFDYEPEEDLYIPCRELGIPFQKGDVLHVINRDDPNWWQAYRQGEEDQTLAGLIPSKSFQQQREAMKQALAGGDAGSKEKTKRDSEANEPVPTYEEVSLYYPRPNCKRPVVLVGPSNIGRHELRQKLMEDTERFAAAVPPCTAINELRAQAHMSLKSLGSLKMLKHSDLKPYVVFVAPPSLEKLRQHRARQGVPVREEELRETIERARQMEETYGHYFDMVIVNSDLDRAYSELLKEVAILEREPQWVPSVWLTNQDSAAGS</sequence>
<accession>A0ACB8CI64</accession>